<dbReference type="Gene3D" id="2.80.10.50">
    <property type="match status" value="1"/>
</dbReference>
<evidence type="ECO:0000256" key="7">
    <source>
        <dbReference type="SAM" id="MobiDB-lite"/>
    </source>
</evidence>
<dbReference type="PATRIC" id="fig|151081.8.peg.2947"/>
<comment type="caution">
    <text evidence="10">The sequence shown here is derived from an EMBL/GenBank/DDBJ whole genome shotgun (WGS) entry which is preliminary data.</text>
</comment>
<gene>
    <name evidence="10" type="ORF">TW72_06505</name>
</gene>
<dbReference type="InterPro" id="IPR000772">
    <property type="entry name" value="Ricin_B_lectin"/>
</dbReference>
<evidence type="ECO:0000256" key="8">
    <source>
        <dbReference type="SAM" id="SignalP"/>
    </source>
</evidence>
<dbReference type="PANTHER" id="PTHR39540:SF1">
    <property type="entry name" value="DICTOMALLEIN-1-RELATED"/>
    <property type="match status" value="1"/>
</dbReference>
<sequence>MNITIKTTFFVLALITLAGCGGGSGDSEPSAEPTPPPEENTEQGGNNTAVIEKSLRLNDAQVGVQYTQKIAFQLPDAVYQYEVESLPSWATFNEATMVLSGTPQAASKEQVVINVSADDNRWRFSGYLQVQAAQPVNTETLNLAGAMTNEPYSYQLTLDLPEGQYTYSAEQLPDWLSFDSQTLTLSGTATSNELAQFVIVAEGTQATWRFESTLPVRTLIAKPMAFASGLIGATYEQQLTFDLPQSDYTFSAETLPNWLSFSEQTHTLKGVPRNEGLYNVVIDATDHAHIWRLSGVIPIQPHGDNAATIITLANGIKNEPYSHRLDLALPAGNYDYQVTSKPQWLQFNTSEQRLSGTPTSAGVFVFALNAYQNEQTFSFKGVIQVTEAQSVALTLPSASVGADYEHTISASLPEGDYTYTAKTLPSWASFDPASLRLSGVVSNSSSQDVVIYASNGLQAWRLYGEIDVSGTTTVLNKPLALPMADEGQAYSHTVDFQLPSAQYSYELEQAPGWLNFNAQTQVLSGVPLSAGNSPVAIRVTGDGKVYLYRGELQVKAKADTINKPLNLPSGITTAAYYAQVNYALPSGDYSYEVLNIPSWLSYDPQHHTVTGKPTHPGVFNIEIKVASDEQQWLFSGEIAIEDHNTYLSRDVIDFYARDYSYQPRQLRDDLSGELAAEIQFVQSHAVAPNNNYQRNSSDETLSRYMPSVVAQREALILFLPHDGENIDGVSAKIALDGQAVLDLDLNHPNTLPRADFQGGDGVAYSTNAWWAILPWQHVRNGLSIEFSSEQASGTLSADSIDIADASHMVFKSIRLGMLTYYDESNGHWTLRDPVSAATDYFQTLPISSLVLASYDGQELDKVIIRDGTIYDKERDVSSAVEGGIYSGDMRGDVAKSQVSVGINMADYGYTSNSMNQRYSHVFKQITNHHAWGQYTNGRIKHGLSGGNGIGTLVSSWGNEASHEWGHAYGLGHYPGQGLTTDGRWAVHHSDSGWGWIAHRKRLRANITAINSDNTFGFHKDAMSGGWENSPFSVYTYYTGFTARIIQNNVAGFPVPDASYESGYKKWDSDSGAYTQHISSHPAPVQVGVPVATILGGYDPDGNNALIYPVFHGNYGNIYDLPAPDLSASDDQCWVSVSNAAGEQRQIKVSATRHASNSINQLHFNLEAQFKPTQAVLTCRRDGTDVELTRTQFNGLIPELPVVAQVGQEHGFKQLKDREFEEIEAELQALSEDASFLPASVAYKVASYELTELLPNLSKSSRAKLTRIHNLEAAVQGLRALIAHAQDHGLDAPTFKQRVLTHLLAEGLSDSSDLTLSGSEIHGNNYFFSHDGNAGSNVQLVARTDDNQGQRTQWVFDDLGRLHPVATPWLCAEQVGSGVNLTSCSTSNTAQQWLFNATNPWVIKNASTSKCLDFDRTNINLIPYGCHGGWNQKWYNLSFNSELWLSLLNANELKVLHELLLD</sequence>
<dbReference type="SUPFAM" id="SSF49313">
    <property type="entry name" value="Cadherin-like"/>
    <property type="match status" value="7"/>
</dbReference>
<keyword evidence="2 6" id="KW-0479">Metal-binding</keyword>
<evidence type="ECO:0000313" key="11">
    <source>
        <dbReference type="Proteomes" id="UP000033664"/>
    </source>
</evidence>
<dbReference type="GO" id="GO:0006508">
    <property type="term" value="P:proteolysis"/>
    <property type="evidence" value="ECO:0007669"/>
    <property type="project" value="UniProtKB-UniRule"/>
</dbReference>
<dbReference type="Pfam" id="PF05345">
    <property type="entry name" value="He_PIG"/>
    <property type="match status" value="4"/>
</dbReference>
<name>A0A0F4PK37_9GAMM</name>
<dbReference type="InterPro" id="IPR035992">
    <property type="entry name" value="Ricin_B-like_lectins"/>
</dbReference>
<keyword evidence="11" id="KW-1185">Reference proteome</keyword>
<evidence type="ECO:0000256" key="5">
    <source>
        <dbReference type="ARBA" id="ARBA00023049"/>
    </source>
</evidence>
<feature type="binding site" evidence="6">
    <location>
        <position position="962"/>
    </location>
    <ligand>
        <name>Zn(2+)</name>
        <dbReference type="ChEBI" id="CHEBI:29105"/>
        <note>catalytic</note>
    </ligand>
</feature>
<dbReference type="PROSITE" id="PS51694">
    <property type="entry name" value="PEPTIDASE_M66"/>
    <property type="match status" value="1"/>
</dbReference>
<accession>A0A0F4PK37</accession>
<evidence type="ECO:0000256" key="3">
    <source>
        <dbReference type="ARBA" id="ARBA00022801"/>
    </source>
</evidence>
<dbReference type="PANTHER" id="PTHR39540">
    <property type="match status" value="1"/>
</dbReference>
<organism evidence="10 11">
    <name type="scientific">Pseudoalteromonas ruthenica</name>
    <dbReference type="NCBI Taxonomy" id="151081"/>
    <lineage>
        <taxon>Bacteria</taxon>
        <taxon>Pseudomonadati</taxon>
        <taxon>Pseudomonadota</taxon>
        <taxon>Gammaproteobacteria</taxon>
        <taxon>Alteromonadales</taxon>
        <taxon>Pseudoalteromonadaceae</taxon>
        <taxon>Pseudoalteromonas</taxon>
    </lineage>
</organism>
<dbReference type="GO" id="GO:0016020">
    <property type="term" value="C:membrane"/>
    <property type="evidence" value="ECO:0007669"/>
    <property type="project" value="InterPro"/>
</dbReference>
<dbReference type="RefSeq" id="WP_045980076.1">
    <property type="nucleotide sequence ID" value="NZ_JXXY01000015.1"/>
</dbReference>
<dbReference type="Pfam" id="PF12561">
    <property type="entry name" value="TagA"/>
    <property type="match status" value="1"/>
</dbReference>
<keyword evidence="5 6" id="KW-0482">Metalloprotease</keyword>
<evidence type="ECO:0000256" key="1">
    <source>
        <dbReference type="ARBA" id="ARBA00022670"/>
    </source>
</evidence>
<keyword evidence="1 6" id="KW-0645">Protease</keyword>
<dbReference type="Proteomes" id="UP000033664">
    <property type="component" value="Unassembled WGS sequence"/>
</dbReference>
<evidence type="ECO:0000259" key="9">
    <source>
        <dbReference type="PROSITE" id="PS51694"/>
    </source>
</evidence>
<dbReference type="OrthoDB" id="6229465at2"/>
<feature type="binding site" evidence="6">
    <location>
        <position position="972"/>
    </location>
    <ligand>
        <name>Zn(2+)</name>
        <dbReference type="ChEBI" id="CHEBI:29105"/>
        <note>catalytic</note>
    </ligand>
</feature>
<dbReference type="GO" id="GO:0005509">
    <property type="term" value="F:calcium ion binding"/>
    <property type="evidence" value="ECO:0007669"/>
    <property type="project" value="InterPro"/>
</dbReference>
<dbReference type="Gene3D" id="2.60.40.10">
    <property type="entry name" value="Immunoglobulins"/>
    <property type="match status" value="7"/>
</dbReference>
<comment type="cofactor">
    <cofactor evidence="6">
        <name>Zn(2+)</name>
        <dbReference type="ChEBI" id="CHEBI:29105"/>
    </cofactor>
    <text evidence="6">Binds 1 zinc ion per subunit.</text>
</comment>
<dbReference type="Pfam" id="PF10462">
    <property type="entry name" value="Peptidase_M66"/>
    <property type="match status" value="1"/>
</dbReference>
<feature type="signal peptide" evidence="8">
    <location>
        <begin position="1"/>
        <end position="18"/>
    </location>
</feature>
<evidence type="ECO:0000256" key="6">
    <source>
        <dbReference type="PROSITE-ProRule" id="PRU01031"/>
    </source>
</evidence>
<dbReference type="PROSITE" id="PS50231">
    <property type="entry name" value="RICIN_B_LECTIN"/>
    <property type="match status" value="1"/>
</dbReference>
<feature type="chain" id="PRO_5002474673" description="Peptidase M66 domain-containing protein" evidence="8">
    <location>
        <begin position="19"/>
        <end position="1461"/>
    </location>
</feature>
<feature type="region of interest" description="Disordered" evidence="7">
    <location>
        <begin position="23"/>
        <end position="45"/>
    </location>
</feature>
<dbReference type="PROSITE" id="PS51257">
    <property type="entry name" value="PROKAR_LIPOPROTEIN"/>
    <property type="match status" value="1"/>
</dbReference>
<reference evidence="10 11" key="1">
    <citation type="journal article" date="2015" name="BMC Genomics">
        <title>Genome mining reveals unlocked bioactive potential of marine Gram-negative bacteria.</title>
        <authorList>
            <person name="Machado H."/>
            <person name="Sonnenschein E.C."/>
            <person name="Melchiorsen J."/>
            <person name="Gram L."/>
        </authorList>
    </citation>
    <scope>NUCLEOTIDE SEQUENCE [LARGE SCALE GENOMIC DNA]</scope>
    <source>
        <strain evidence="10 11">S3137</strain>
    </source>
</reference>
<dbReference type="InterPro" id="IPR019503">
    <property type="entry name" value="Peptidase_M66_dom"/>
</dbReference>
<dbReference type="InterPro" id="IPR015919">
    <property type="entry name" value="Cadherin-like_sf"/>
</dbReference>
<protein>
    <recommendedName>
        <fullName evidence="9">Peptidase M66 domain-containing protein</fullName>
    </recommendedName>
</protein>
<feature type="domain" description="Peptidase M66" evidence="9">
    <location>
        <begin position="807"/>
        <end position="1073"/>
    </location>
</feature>
<evidence type="ECO:0000256" key="4">
    <source>
        <dbReference type="ARBA" id="ARBA00022833"/>
    </source>
</evidence>
<keyword evidence="4 6" id="KW-0862">Zinc</keyword>
<proteinExistence type="predicted"/>
<keyword evidence="8" id="KW-0732">Signal</keyword>
<dbReference type="eggNOG" id="COG4625">
    <property type="taxonomic scope" value="Bacteria"/>
</dbReference>
<dbReference type="InterPro" id="IPR051256">
    <property type="entry name" value="Dictomallein"/>
</dbReference>
<evidence type="ECO:0000256" key="2">
    <source>
        <dbReference type="ARBA" id="ARBA00022723"/>
    </source>
</evidence>
<keyword evidence="3 6" id="KW-0378">Hydrolase</keyword>
<dbReference type="EMBL" id="JXXZ01000006">
    <property type="protein sequence ID" value="KJZ00346.1"/>
    <property type="molecule type" value="Genomic_DNA"/>
</dbReference>
<feature type="active site" evidence="6">
    <location>
        <position position="963"/>
    </location>
</feature>
<dbReference type="InterPro" id="IPR022218">
    <property type="entry name" value="TagA_dom"/>
</dbReference>
<feature type="binding site" evidence="6">
    <location>
        <position position="966"/>
    </location>
    <ligand>
        <name>Zn(2+)</name>
        <dbReference type="ChEBI" id="CHEBI:29105"/>
        <note>catalytic</note>
    </ligand>
</feature>
<dbReference type="GeneID" id="58228134"/>
<evidence type="ECO:0000313" key="10">
    <source>
        <dbReference type="EMBL" id="KJZ00346.1"/>
    </source>
</evidence>
<dbReference type="SUPFAM" id="SSF50370">
    <property type="entry name" value="Ricin B-like lectins"/>
    <property type="match status" value="1"/>
</dbReference>
<dbReference type="GO" id="GO:0004222">
    <property type="term" value="F:metalloendopeptidase activity"/>
    <property type="evidence" value="ECO:0007669"/>
    <property type="project" value="UniProtKB-UniRule"/>
</dbReference>
<dbReference type="InterPro" id="IPR013783">
    <property type="entry name" value="Ig-like_fold"/>
</dbReference>
<dbReference type="Pfam" id="PF00652">
    <property type="entry name" value="Ricin_B_lectin"/>
    <property type="match status" value="1"/>
</dbReference>